<dbReference type="AlphaFoldDB" id="A0A1I8G9J1"/>
<evidence type="ECO:0000256" key="1">
    <source>
        <dbReference type="ARBA" id="ARBA00004123"/>
    </source>
</evidence>
<evidence type="ECO:0000256" key="3">
    <source>
        <dbReference type="ARBA" id="ARBA00023242"/>
    </source>
</evidence>
<keyword evidence="6" id="KW-1185">Reference proteome</keyword>
<dbReference type="Pfam" id="PF00076">
    <property type="entry name" value="RRM_1"/>
    <property type="match status" value="1"/>
</dbReference>
<evidence type="ECO:0000313" key="6">
    <source>
        <dbReference type="Proteomes" id="UP000095280"/>
    </source>
</evidence>
<dbReference type="Gene3D" id="3.30.70.330">
    <property type="match status" value="1"/>
</dbReference>
<dbReference type="InterPro" id="IPR047131">
    <property type="entry name" value="RBFOX1-like"/>
</dbReference>
<name>A0A1I8G9J1_9PLAT</name>
<sequence length="85" mass="8922">MLGPFGDIEDVEIIYNDRGSKGFGFVTFLNSCDADEAREKLNGVVINGRRIEPLPVYLATGGQDHLTAAYLGAAAAAAGGAVHQQ</sequence>
<organism evidence="6 7">
    <name type="scientific">Macrostomum lignano</name>
    <dbReference type="NCBI Taxonomy" id="282301"/>
    <lineage>
        <taxon>Eukaryota</taxon>
        <taxon>Metazoa</taxon>
        <taxon>Spiralia</taxon>
        <taxon>Lophotrochozoa</taxon>
        <taxon>Platyhelminthes</taxon>
        <taxon>Rhabditophora</taxon>
        <taxon>Macrostomorpha</taxon>
        <taxon>Macrostomida</taxon>
        <taxon>Macrostomidae</taxon>
        <taxon>Macrostomum</taxon>
    </lineage>
</organism>
<dbReference type="GO" id="GO:0003729">
    <property type="term" value="F:mRNA binding"/>
    <property type="evidence" value="ECO:0007669"/>
    <property type="project" value="TreeGrafter"/>
</dbReference>
<dbReference type="WBParaSite" id="maker-uti_cns_0001250-snap-gene-0.3-mRNA-1">
    <property type="protein sequence ID" value="maker-uti_cns_0001250-snap-gene-0.3-mRNA-1"/>
    <property type="gene ID" value="maker-uti_cns_0001250-snap-gene-0.3"/>
</dbReference>
<comment type="subcellular location">
    <subcellularLocation>
        <location evidence="1">Nucleus</location>
    </subcellularLocation>
</comment>
<evidence type="ECO:0000256" key="2">
    <source>
        <dbReference type="ARBA" id="ARBA00022884"/>
    </source>
</evidence>
<dbReference type="GO" id="GO:0007399">
    <property type="term" value="P:nervous system development"/>
    <property type="evidence" value="ECO:0007669"/>
    <property type="project" value="InterPro"/>
</dbReference>
<dbReference type="GO" id="GO:0000381">
    <property type="term" value="P:regulation of alternative mRNA splicing, via spliceosome"/>
    <property type="evidence" value="ECO:0007669"/>
    <property type="project" value="InterPro"/>
</dbReference>
<dbReference type="PROSITE" id="PS50102">
    <property type="entry name" value="RRM"/>
    <property type="match status" value="1"/>
</dbReference>
<dbReference type="PANTHER" id="PTHR15597">
    <property type="entry name" value="ATAXIN 2-BINDING PROTEIN 1-RELATED"/>
    <property type="match status" value="1"/>
</dbReference>
<dbReference type="InterPro" id="IPR035979">
    <property type="entry name" value="RBD_domain_sf"/>
</dbReference>
<dbReference type="GO" id="GO:0005737">
    <property type="term" value="C:cytoplasm"/>
    <property type="evidence" value="ECO:0007669"/>
    <property type="project" value="TreeGrafter"/>
</dbReference>
<dbReference type="SUPFAM" id="SSF54928">
    <property type="entry name" value="RNA-binding domain, RBD"/>
    <property type="match status" value="1"/>
</dbReference>
<evidence type="ECO:0000259" key="5">
    <source>
        <dbReference type="PROSITE" id="PS50102"/>
    </source>
</evidence>
<keyword evidence="3" id="KW-0539">Nucleus</keyword>
<proteinExistence type="predicted"/>
<reference evidence="7" key="1">
    <citation type="submission" date="2016-11" db="UniProtKB">
        <authorList>
            <consortium name="WormBaseParasite"/>
        </authorList>
    </citation>
    <scope>IDENTIFICATION</scope>
</reference>
<accession>A0A1I8G9J1</accession>
<protein>
    <submittedName>
        <fullName evidence="7">RRM domain-containing protein</fullName>
    </submittedName>
</protein>
<dbReference type="InterPro" id="IPR000504">
    <property type="entry name" value="RRM_dom"/>
</dbReference>
<dbReference type="GO" id="GO:0005634">
    <property type="term" value="C:nucleus"/>
    <property type="evidence" value="ECO:0007669"/>
    <property type="project" value="UniProtKB-SubCell"/>
</dbReference>
<feature type="domain" description="RRM" evidence="5">
    <location>
        <begin position="1"/>
        <end position="52"/>
    </location>
</feature>
<evidence type="ECO:0000256" key="4">
    <source>
        <dbReference type="PROSITE-ProRule" id="PRU00176"/>
    </source>
</evidence>
<dbReference type="InterPro" id="IPR012677">
    <property type="entry name" value="Nucleotide-bd_a/b_plait_sf"/>
</dbReference>
<dbReference type="Proteomes" id="UP000095280">
    <property type="component" value="Unplaced"/>
</dbReference>
<dbReference type="PANTHER" id="PTHR15597:SF22">
    <property type="entry name" value="RNA-BINDING FOX PROTEIN 1, ISOFORM H"/>
    <property type="match status" value="1"/>
</dbReference>
<keyword evidence="2 4" id="KW-0694">RNA-binding</keyword>
<evidence type="ECO:0000313" key="7">
    <source>
        <dbReference type="WBParaSite" id="maker-uti_cns_0001250-snap-gene-0.3-mRNA-1"/>
    </source>
</evidence>